<dbReference type="PROSITE" id="PS50893">
    <property type="entry name" value="ABC_TRANSPORTER_2"/>
    <property type="match status" value="1"/>
</dbReference>
<dbReference type="SMART" id="SM00382">
    <property type="entry name" value="AAA"/>
    <property type="match status" value="1"/>
</dbReference>
<dbReference type="GO" id="GO:0005524">
    <property type="term" value="F:ATP binding"/>
    <property type="evidence" value="ECO:0007669"/>
    <property type="project" value="UniProtKB-KW"/>
</dbReference>
<organism evidence="6 7">
    <name type="scientific">Oceanithermus desulfurans NBRC 100063</name>
    <dbReference type="NCBI Taxonomy" id="1227550"/>
    <lineage>
        <taxon>Bacteria</taxon>
        <taxon>Thermotogati</taxon>
        <taxon>Deinococcota</taxon>
        <taxon>Deinococci</taxon>
        <taxon>Thermales</taxon>
        <taxon>Thermaceae</taxon>
        <taxon>Oceanithermus</taxon>
    </lineage>
</organism>
<proteinExistence type="inferred from homology"/>
<dbReference type="InterPro" id="IPR027417">
    <property type="entry name" value="P-loop_NTPase"/>
</dbReference>
<gene>
    <name evidence="6" type="ORF">ODE01S_03390</name>
</gene>
<dbReference type="SUPFAM" id="SSF52540">
    <property type="entry name" value="P-loop containing nucleoside triphosphate hydrolases"/>
    <property type="match status" value="1"/>
</dbReference>
<evidence type="ECO:0000256" key="3">
    <source>
        <dbReference type="ARBA" id="ARBA00022741"/>
    </source>
</evidence>
<keyword evidence="3" id="KW-0547">Nucleotide-binding</keyword>
<evidence type="ECO:0000313" key="6">
    <source>
        <dbReference type="EMBL" id="GEM88905.1"/>
    </source>
</evidence>
<dbReference type="InterPro" id="IPR017871">
    <property type="entry name" value="ABC_transporter-like_CS"/>
</dbReference>
<evidence type="ECO:0000313" key="7">
    <source>
        <dbReference type="Proteomes" id="UP000321827"/>
    </source>
</evidence>
<evidence type="ECO:0000256" key="4">
    <source>
        <dbReference type="ARBA" id="ARBA00022840"/>
    </source>
</evidence>
<dbReference type="CDD" id="cd03230">
    <property type="entry name" value="ABC_DR_subfamily_A"/>
    <property type="match status" value="1"/>
</dbReference>
<sequence length="249" mass="26362">MVALVEASKRGRLQPLTVEIGPGALALVGPNGAGKSTVLGLIAGRLAPSGGRVTLAGFPARSPRASALRAYVPQQIAWPPHLRAAEVLEAARRMRGATAAALRAAVRRMGLEPVLAKPVGQLSGGMRQRLALAAGLLGEPPVWLLDEPASALDPGGFARLRGWVDEHRARGGTVIVSAHRPEEVEALADEALLLAHGRLRARGPVGSFYRYRLADGRDLNEVLPGARVLREPVDTLKEVLYEEESTSSD</sequence>
<dbReference type="PANTHER" id="PTHR43335:SF2">
    <property type="entry name" value="ABC TRANSPORTER, ATP-BINDING PROTEIN"/>
    <property type="match status" value="1"/>
</dbReference>
<protein>
    <recommendedName>
        <fullName evidence="5">ABC transporter domain-containing protein</fullName>
    </recommendedName>
</protein>
<dbReference type="InterPro" id="IPR003439">
    <property type="entry name" value="ABC_transporter-like_ATP-bd"/>
</dbReference>
<evidence type="ECO:0000256" key="1">
    <source>
        <dbReference type="ARBA" id="ARBA00005417"/>
    </source>
</evidence>
<dbReference type="GO" id="GO:0016887">
    <property type="term" value="F:ATP hydrolysis activity"/>
    <property type="evidence" value="ECO:0007669"/>
    <property type="project" value="InterPro"/>
</dbReference>
<dbReference type="OrthoDB" id="31308at2"/>
<evidence type="ECO:0000256" key="2">
    <source>
        <dbReference type="ARBA" id="ARBA00022448"/>
    </source>
</evidence>
<dbReference type="RefSeq" id="WP_147145182.1">
    <property type="nucleotide sequence ID" value="NZ_BJXN01000002.1"/>
</dbReference>
<evidence type="ECO:0000259" key="5">
    <source>
        <dbReference type="PROSITE" id="PS50893"/>
    </source>
</evidence>
<reference evidence="6 7" key="1">
    <citation type="submission" date="2019-07" db="EMBL/GenBank/DDBJ databases">
        <title>Whole genome shotgun sequence of Oceanithermus desulfurans NBRC 100063.</title>
        <authorList>
            <person name="Hosoyama A."/>
            <person name="Uohara A."/>
            <person name="Ohji S."/>
            <person name="Ichikawa N."/>
        </authorList>
    </citation>
    <scope>NUCLEOTIDE SEQUENCE [LARGE SCALE GENOMIC DNA]</scope>
    <source>
        <strain evidence="6 7">NBRC 100063</strain>
    </source>
</reference>
<dbReference type="InterPro" id="IPR003593">
    <property type="entry name" value="AAA+_ATPase"/>
</dbReference>
<keyword evidence="4" id="KW-0067">ATP-binding</keyword>
<accession>A0A511RGZ1</accession>
<dbReference type="EMBL" id="BJXN01000002">
    <property type="protein sequence ID" value="GEM88905.1"/>
    <property type="molecule type" value="Genomic_DNA"/>
</dbReference>
<dbReference type="AlphaFoldDB" id="A0A511RGZ1"/>
<dbReference type="PROSITE" id="PS00211">
    <property type="entry name" value="ABC_TRANSPORTER_1"/>
    <property type="match status" value="1"/>
</dbReference>
<comment type="caution">
    <text evidence="6">The sequence shown here is derived from an EMBL/GenBank/DDBJ whole genome shotgun (WGS) entry which is preliminary data.</text>
</comment>
<dbReference type="PANTHER" id="PTHR43335">
    <property type="entry name" value="ABC TRANSPORTER, ATP-BINDING PROTEIN"/>
    <property type="match status" value="1"/>
</dbReference>
<feature type="domain" description="ABC transporter" evidence="5">
    <location>
        <begin position="2"/>
        <end position="221"/>
    </location>
</feature>
<dbReference type="Proteomes" id="UP000321827">
    <property type="component" value="Unassembled WGS sequence"/>
</dbReference>
<name>A0A511RGZ1_9DEIN</name>
<comment type="similarity">
    <text evidence="1">Belongs to the ABC transporter superfamily.</text>
</comment>
<dbReference type="Pfam" id="PF00005">
    <property type="entry name" value="ABC_tran"/>
    <property type="match status" value="1"/>
</dbReference>
<dbReference type="Gene3D" id="3.40.50.300">
    <property type="entry name" value="P-loop containing nucleotide triphosphate hydrolases"/>
    <property type="match status" value="1"/>
</dbReference>
<keyword evidence="2" id="KW-0813">Transport</keyword>